<accession>A0A2I3H671</accession>
<evidence type="ECO:0000313" key="3">
    <source>
        <dbReference type="Proteomes" id="UP000001073"/>
    </source>
</evidence>
<dbReference type="GeneTree" id="ENSGT00390000013639"/>
<protein>
    <submittedName>
        <fullName evidence="2">Lengsin, lens protein with glutamine synthetase domain</fullName>
    </submittedName>
</protein>
<sequence>MNNEEDLLQEDSTRDEGSETEANETEANSMNTLRRTRKKVTKPHVCSTEVGEMDMSNSNERIRNQMLCHKLGNTSKPVMGPGSAESHLSHDDKDSQDETTVIEPLPPRTTINVPGGEFNPNSE</sequence>
<reference evidence="2" key="3">
    <citation type="submission" date="2025-09" db="UniProtKB">
        <authorList>
            <consortium name="Ensembl"/>
        </authorList>
    </citation>
    <scope>IDENTIFICATION</scope>
</reference>
<dbReference type="EMBL" id="ADFV01090919">
    <property type="status" value="NOT_ANNOTATED_CDS"/>
    <property type="molecule type" value="Genomic_DNA"/>
</dbReference>
<proteinExistence type="predicted"/>
<reference evidence="2" key="2">
    <citation type="submission" date="2025-08" db="UniProtKB">
        <authorList>
            <consortium name="Ensembl"/>
        </authorList>
    </citation>
    <scope>IDENTIFICATION</scope>
</reference>
<keyword evidence="3" id="KW-1185">Reference proteome</keyword>
<dbReference type="Ensembl" id="ENSNLET00000060309.1">
    <property type="protein sequence ID" value="ENSNLEP00000039094.1"/>
    <property type="gene ID" value="ENSNLEG00000027917.1"/>
</dbReference>
<evidence type="ECO:0000313" key="2">
    <source>
        <dbReference type="Ensembl" id="ENSNLEP00000039094.1"/>
    </source>
</evidence>
<gene>
    <name evidence="2" type="primary">LGSN</name>
</gene>
<feature type="region of interest" description="Disordered" evidence="1">
    <location>
        <begin position="72"/>
        <end position="123"/>
    </location>
</feature>
<dbReference type="Proteomes" id="UP000001073">
    <property type="component" value="Chromosome 3"/>
</dbReference>
<name>A0A2I3H671_NOMLE</name>
<feature type="region of interest" description="Disordered" evidence="1">
    <location>
        <begin position="1"/>
        <end position="59"/>
    </location>
</feature>
<organism evidence="2 3">
    <name type="scientific">Nomascus leucogenys</name>
    <name type="common">Northern white-cheeked gibbon</name>
    <name type="synonym">Hylobates leucogenys</name>
    <dbReference type="NCBI Taxonomy" id="61853"/>
    <lineage>
        <taxon>Eukaryota</taxon>
        <taxon>Metazoa</taxon>
        <taxon>Chordata</taxon>
        <taxon>Craniata</taxon>
        <taxon>Vertebrata</taxon>
        <taxon>Euteleostomi</taxon>
        <taxon>Mammalia</taxon>
        <taxon>Eutheria</taxon>
        <taxon>Euarchontoglires</taxon>
        <taxon>Primates</taxon>
        <taxon>Haplorrhini</taxon>
        <taxon>Catarrhini</taxon>
        <taxon>Hylobatidae</taxon>
        <taxon>Nomascus</taxon>
    </lineage>
</organism>
<evidence type="ECO:0000256" key="1">
    <source>
        <dbReference type="SAM" id="MobiDB-lite"/>
    </source>
</evidence>
<reference evidence="2 3" key="1">
    <citation type="submission" date="2012-10" db="EMBL/GenBank/DDBJ databases">
        <authorList>
            <consortium name="Gibbon Genome Sequencing Consortium"/>
        </authorList>
    </citation>
    <scope>NUCLEOTIDE SEQUENCE [LARGE SCALE GENOMIC DNA]</scope>
</reference>
<dbReference type="AlphaFoldDB" id="A0A2I3H671"/>